<dbReference type="STRING" id="1834516.BL253_24740"/>
<dbReference type="EMBL" id="MOMC01000051">
    <property type="protein sequence ID" value="ONH26398.1"/>
    <property type="molecule type" value="Genomic_DNA"/>
</dbReference>
<evidence type="ECO:0000313" key="2">
    <source>
        <dbReference type="EMBL" id="ONH26398.1"/>
    </source>
</evidence>
<gene>
    <name evidence="2" type="ORF">BL253_24740</name>
</gene>
<keyword evidence="1" id="KW-0175">Coiled coil</keyword>
<reference evidence="3" key="1">
    <citation type="submission" date="2016-10" db="EMBL/GenBank/DDBJ databases">
        <title>Frankia sp. NRRL B-16386 Genome sequencing.</title>
        <authorList>
            <person name="Ghodhbane-Gtari F."/>
            <person name="Swanson E."/>
            <person name="Gueddou A."/>
            <person name="Hezbri K."/>
            <person name="Ktari K."/>
            <person name="Nouioui I."/>
            <person name="Morris K."/>
            <person name="Simpson S."/>
            <person name="Abebe-Akele F."/>
            <person name="Thomas K."/>
            <person name="Gtari M."/>
            <person name="Tisa L.S."/>
        </authorList>
    </citation>
    <scope>NUCLEOTIDE SEQUENCE [LARGE SCALE GENOMIC DNA]</scope>
    <source>
        <strain evidence="3">NRRL B-16386</strain>
    </source>
</reference>
<organism evidence="2 3">
    <name type="scientific">Pseudofrankia asymbiotica</name>
    <dbReference type="NCBI Taxonomy" id="1834516"/>
    <lineage>
        <taxon>Bacteria</taxon>
        <taxon>Bacillati</taxon>
        <taxon>Actinomycetota</taxon>
        <taxon>Actinomycetes</taxon>
        <taxon>Frankiales</taxon>
        <taxon>Frankiaceae</taxon>
        <taxon>Pseudofrankia</taxon>
    </lineage>
</organism>
<dbReference type="OrthoDB" id="9997083at2"/>
<feature type="coiled-coil region" evidence="1">
    <location>
        <begin position="112"/>
        <end position="146"/>
    </location>
</feature>
<evidence type="ECO:0000256" key="1">
    <source>
        <dbReference type="SAM" id="Coils"/>
    </source>
</evidence>
<evidence type="ECO:0000313" key="3">
    <source>
        <dbReference type="Proteomes" id="UP000188929"/>
    </source>
</evidence>
<accession>A0A1V2I6F3</accession>
<proteinExistence type="predicted"/>
<name>A0A1V2I6F3_9ACTN</name>
<dbReference type="RefSeq" id="WP_076819662.1">
    <property type="nucleotide sequence ID" value="NZ_MOMC01000051.1"/>
</dbReference>
<dbReference type="Proteomes" id="UP000188929">
    <property type="component" value="Unassembled WGS sequence"/>
</dbReference>
<protein>
    <submittedName>
        <fullName evidence="2">Uncharacterized protein</fullName>
    </submittedName>
</protein>
<keyword evidence="3" id="KW-1185">Reference proteome</keyword>
<dbReference type="AlphaFoldDB" id="A0A1V2I6F3"/>
<comment type="caution">
    <text evidence="2">The sequence shown here is derived from an EMBL/GenBank/DDBJ whole genome shotgun (WGS) entry which is preliminary data.</text>
</comment>
<sequence length="312" mass="32250">MALVSVVPAVLVAHAHQLAALTAGVNRAIATLRDGLTGLQEQTEERVRTTSLDLRKAEAAVRAAGRALERRREDEARAADALREAEAALGQAGEAATDGAGGVDTDAAFQAERRARTALGVASREVEEAEAELELARTERAGAVRLREDALALRGRAREQVIQGQTCSTCATRLGDLAANATFLLAGLLDLLDVYLADVPGQAGSAQSLRQPAFMTQFAGVSARHGLRTFGGAGAGVGIGGVVDLLGGLLAGLDAGTADLEKGWNDSVGRRYQESHLVPMISGLFEVVTMALDIQGAVNWIVGGLADQGGGP</sequence>